<dbReference type="Proteomes" id="UP000650466">
    <property type="component" value="Unassembled WGS sequence"/>
</dbReference>
<name>A0A926QME6_9BACL</name>
<evidence type="ECO:0000313" key="2">
    <source>
        <dbReference type="Proteomes" id="UP000650466"/>
    </source>
</evidence>
<reference evidence="1" key="1">
    <citation type="submission" date="2020-09" db="EMBL/GenBank/DDBJ databases">
        <title>Draft Genome Sequence of Paenibacillus sp. WST5.</title>
        <authorList>
            <person name="Bao Z."/>
        </authorList>
    </citation>
    <scope>NUCLEOTIDE SEQUENCE</scope>
    <source>
        <strain evidence="1">WST5</strain>
    </source>
</reference>
<gene>
    <name evidence="1" type="ORF">ICC18_24695</name>
</gene>
<dbReference type="EMBL" id="JACVVD010000010">
    <property type="protein sequence ID" value="MBD0383304.1"/>
    <property type="molecule type" value="Genomic_DNA"/>
</dbReference>
<evidence type="ECO:0000313" key="1">
    <source>
        <dbReference type="EMBL" id="MBD0383304.1"/>
    </source>
</evidence>
<sequence length="115" mass="13553">MTGNDEFLEYIAKVSENEAILWMPISKYFTLNEGKRNLERSLKVDGYFFCYIKDKNALYFIGKGSKNISKDAYRDTIQPLTSIYSEEKIKLLQQEFIEKHTKQVEFYGPQVTNMK</sequence>
<accession>A0A926QME6</accession>
<dbReference type="AlphaFoldDB" id="A0A926QME6"/>
<keyword evidence="2" id="KW-1185">Reference proteome</keyword>
<protein>
    <submittedName>
        <fullName evidence="1">Uncharacterized protein</fullName>
    </submittedName>
</protein>
<dbReference type="RefSeq" id="WP_188177082.1">
    <property type="nucleotide sequence ID" value="NZ_JACVVD010000010.1"/>
</dbReference>
<comment type="caution">
    <text evidence="1">The sequence shown here is derived from an EMBL/GenBank/DDBJ whole genome shotgun (WGS) entry which is preliminary data.</text>
</comment>
<organism evidence="1 2">
    <name type="scientific">Paenibacillus sedimenti</name>
    <dbReference type="NCBI Taxonomy" id="2770274"/>
    <lineage>
        <taxon>Bacteria</taxon>
        <taxon>Bacillati</taxon>
        <taxon>Bacillota</taxon>
        <taxon>Bacilli</taxon>
        <taxon>Bacillales</taxon>
        <taxon>Paenibacillaceae</taxon>
        <taxon>Paenibacillus</taxon>
    </lineage>
</organism>
<proteinExistence type="predicted"/>